<name>A0ABV4W5H8_9GAMM</name>
<evidence type="ECO:0000256" key="1">
    <source>
        <dbReference type="SAM" id="MobiDB-lite"/>
    </source>
</evidence>
<sequence>MSDNKTAPCARIPMDPRNSRPLVTSQMKADCMGEFEFTIQAECGECIDTGADDDCEVCQGGIQYERKVTVPWDTCKQIYKRMAESAISSTPETKQTDTTLTVTGAELESRLETFMPEILGDIKGRLKQRSEQINDRVYLKWAESVIEKLDPNGIGILAEDLAKEAMALPNHSNTQPVVLEGWKVTGGYYKDTLHFGLDSAEASAKCSDEAAELDGGSHWRRARIVPLTAALQPEGSGWLSEVAAERFRQDQKWGGAEHDDNKSPNDFVQHIEDYAGWARVMAGMGSYAKYRRRMVQVAALAGAAIEAVDRAIARTQPPAEHGGE</sequence>
<reference evidence="2 3" key="1">
    <citation type="submission" date="2024-09" db="EMBL/GenBank/DDBJ databases">
        <title>Draft genome sequences of 6 high pH adapted Marinobacter shengliensis sp. isolated from Mariana forearc serpentinite mud volcanoes.</title>
        <authorList>
            <person name="Elkassas S."/>
            <person name="Serres M."/>
            <person name="Michael N."/>
            <person name="Amina P."/>
            <person name="Teodora Z."/>
            <person name="Julie H."/>
        </authorList>
    </citation>
    <scope>NUCLEOTIDE SEQUENCE [LARGE SCALE GENOMIC DNA]</scope>
    <source>
        <strain evidence="2 3">EB4</strain>
    </source>
</reference>
<feature type="region of interest" description="Disordered" evidence="1">
    <location>
        <begin position="1"/>
        <end position="21"/>
    </location>
</feature>
<organism evidence="2 3">
    <name type="scientific">Marinobacter shengliensis</name>
    <dbReference type="NCBI Taxonomy" id="1389223"/>
    <lineage>
        <taxon>Bacteria</taxon>
        <taxon>Pseudomonadati</taxon>
        <taxon>Pseudomonadota</taxon>
        <taxon>Gammaproteobacteria</taxon>
        <taxon>Pseudomonadales</taxon>
        <taxon>Marinobacteraceae</taxon>
        <taxon>Marinobacter</taxon>
    </lineage>
</organism>
<dbReference type="RefSeq" id="WP_374813411.1">
    <property type="nucleotide sequence ID" value="NZ_JBHFLD010000006.1"/>
</dbReference>
<comment type="caution">
    <text evidence="2">The sequence shown here is derived from an EMBL/GenBank/DDBJ whole genome shotgun (WGS) entry which is preliminary data.</text>
</comment>
<evidence type="ECO:0000313" key="3">
    <source>
        <dbReference type="Proteomes" id="UP001576762"/>
    </source>
</evidence>
<accession>A0ABV4W5H8</accession>
<evidence type="ECO:0000313" key="2">
    <source>
        <dbReference type="EMBL" id="MFB2715054.1"/>
    </source>
</evidence>
<dbReference type="EMBL" id="JBHFLD010000006">
    <property type="protein sequence ID" value="MFB2715054.1"/>
    <property type="molecule type" value="Genomic_DNA"/>
</dbReference>
<proteinExistence type="predicted"/>
<protein>
    <submittedName>
        <fullName evidence="2">Uncharacterized protein</fullName>
    </submittedName>
</protein>
<gene>
    <name evidence="2" type="ORF">ACE05E_06100</name>
</gene>
<dbReference type="Proteomes" id="UP001576762">
    <property type="component" value="Unassembled WGS sequence"/>
</dbReference>
<keyword evidence="3" id="KW-1185">Reference proteome</keyword>